<evidence type="ECO:0000256" key="10">
    <source>
        <dbReference type="ARBA" id="ARBA00023329"/>
    </source>
</evidence>
<reference evidence="15" key="2">
    <citation type="submission" date="2025-09" db="UniProtKB">
        <authorList>
            <consortium name="Ensembl"/>
        </authorList>
    </citation>
    <scope>IDENTIFICATION</scope>
</reference>
<dbReference type="SUPFAM" id="SSF48403">
    <property type="entry name" value="Ankyrin repeat"/>
    <property type="match status" value="1"/>
</dbReference>
<dbReference type="EC" id="2.3.1.225" evidence="12"/>
<evidence type="ECO:0000256" key="2">
    <source>
        <dbReference type="ARBA" id="ARBA00004653"/>
    </source>
</evidence>
<keyword evidence="12" id="KW-0808">Transferase</keyword>
<feature type="transmembrane region" description="Helical" evidence="12">
    <location>
        <begin position="504"/>
        <end position="528"/>
    </location>
</feature>
<feature type="transmembrane region" description="Helical" evidence="12">
    <location>
        <begin position="305"/>
        <end position="323"/>
    </location>
</feature>
<keyword evidence="5" id="KW-0677">Repeat</keyword>
<dbReference type="InterPro" id="IPR036770">
    <property type="entry name" value="Ankyrin_rpt-contain_sf"/>
</dbReference>
<dbReference type="Proteomes" id="UP000694546">
    <property type="component" value="Chromosome 14"/>
</dbReference>
<dbReference type="GO" id="GO:0000139">
    <property type="term" value="C:Golgi membrane"/>
    <property type="evidence" value="ECO:0007669"/>
    <property type="project" value="UniProtKB-SubCell"/>
</dbReference>
<organism evidence="15 16">
    <name type="scientific">Gadus morhua</name>
    <name type="common">Atlantic cod</name>
    <dbReference type="NCBI Taxonomy" id="8049"/>
    <lineage>
        <taxon>Eukaryota</taxon>
        <taxon>Metazoa</taxon>
        <taxon>Chordata</taxon>
        <taxon>Craniata</taxon>
        <taxon>Vertebrata</taxon>
        <taxon>Euteleostomi</taxon>
        <taxon>Actinopterygii</taxon>
        <taxon>Neopterygii</taxon>
        <taxon>Teleostei</taxon>
        <taxon>Neoteleostei</taxon>
        <taxon>Acanthomorphata</taxon>
        <taxon>Zeiogadaria</taxon>
        <taxon>Gadariae</taxon>
        <taxon>Gadiformes</taxon>
        <taxon>Gadoidei</taxon>
        <taxon>Gadidae</taxon>
        <taxon>Gadus</taxon>
    </lineage>
</organism>
<keyword evidence="6 12" id="KW-1133">Transmembrane helix</keyword>
<reference evidence="15" key="1">
    <citation type="submission" date="2025-08" db="UniProtKB">
        <authorList>
            <consortium name="Ensembl"/>
        </authorList>
    </citation>
    <scope>IDENTIFICATION</scope>
</reference>
<keyword evidence="10" id="KW-0968">Cytoplasmic vesicle</keyword>
<feature type="transmembrane region" description="Helical" evidence="12">
    <location>
        <begin position="469"/>
        <end position="492"/>
    </location>
</feature>
<dbReference type="PANTHER" id="PTHR24161:SF16">
    <property type="entry name" value="PALMITOYLTRANSFERASE ZDHHC13"/>
    <property type="match status" value="1"/>
</dbReference>
<feature type="region of interest" description="Disordered" evidence="13">
    <location>
        <begin position="1"/>
        <end position="29"/>
    </location>
</feature>
<dbReference type="InterPro" id="IPR002110">
    <property type="entry name" value="Ankyrin_rpt"/>
</dbReference>
<dbReference type="Pfam" id="PF12796">
    <property type="entry name" value="Ank_2"/>
    <property type="match status" value="2"/>
</dbReference>
<evidence type="ECO:0000313" key="15">
    <source>
        <dbReference type="Ensembl" id="ENSGMOP00000050408.1"/>
    </source>
</evidence>
<proteinExistence type="inferred from homology"/>
<evidence type="ECO:0000313" key="16">
    <source>
        <dbReference type="Proteomes" id="UP000694546"/>
    </source>
</evidence>
<dbReference type="GeneTree" id="ENSGT00530000063074"/>
<keyword evidence="12" id="KW-0012">Acyltransferase</keyword>
<feature type="repeat" description="ANK" evidence="11">
    <location>
        <begin position="94"/>
        <end position="126"/>
    </location>
</feature>
<dbReference type="Ensembl" id="ENSGMOT00000048549.1">
    <property type="protein sequence ID" value="ENSGMOP00000050408.1"/>
    <property type="gene ID" value="ENSGMOG00000019229.2"/>
</dbReference>
<keyword evidence="16" id="KW-1185">Reference proteome</keyword>
<name>A0A8C5FNW9_GADMO</name>
<dbReference type="Gene3D" id="1.25.40.20">
    <property type="entry name" value="Ankyrin repeat-containing domain"/>
    <property type="match status" value="1"/>
</dbReference>
<feature type="compositionally biased region" description="Basic residues" evidence="13">
    <location>
        <begin position="10"/>
        <end position="22"/>
    </location>
</feature>
<dbReference type="PROSITE" id="PS50297">
    <property type="entry name" value="ANK_REP_REGION"/>
    <property type="match status" value="3"/>
</dbReference>
<evidence type="ECO:0000256" key="11">
    <source>
        <dbReference type="PROSITE-ProRule" id="PRU00023"/>
    </source>
</evidence>
<evidence type="ECO:0000256" key="13">
    <source>
        <dbReference type="SAM" id="MobiDB-lite"/>
    </source>
</evidence>
<evidence type="ECO:0000259" key="14">
    <source>
        <dbReference type="Pfam" id="PF01529"/>
    </source>
</evidence>
<dbReference type="Pfam" id="PF01529">
    <property type="entry name" value="DHHC"/>
    <property type="match status" value="1"/>
</dbReference>
<evidence type="ECO:0000256" key="4">
    <source>
        <dbReference type="ARBA" id="ARBA00022692"/>
    </source>
</evidence>
<evidence type="ECO:0000256" key="8">
    <source>
        <dbReference type="ARBA" id="ARBA00023043"/>
    </source>
</evidence>
<evidence type="ECO:0000256" key="1">
    <source>
        <dbReference type="ARBA" id="ARBA00004439"/>
    </source>
</evidence>
<feature type="transmembrane region" description="Helical" evidence="12">
    <location>
        <begin position="335"/>
        <end position="360"/>
    </location>
</feature>
<dbReference type="PROSITE" id="PS50088">
    <property type="entry name" value="ANK_REPEAT"/>
    <property type="match status" value="4"/>
</dbReference>
<sequence>MDWNEDKNCGHSHGRGHSHSHGPRMPGYGPPFPGMNFPGQFGKSSDPTMINTAPRSHMDESSNWDIVKATQFGVLDRCKELVEAGYDVRQPDKENVTLLHWAAINNRSDLVKYYMSKGAIVDQLGGDLSSTPLQWAIRQGHLPMVIELLRHGADPSIADGEGYRSLHLAILYQHLAVAAYLMAKGQEVDSPDCNGQTPLMLAAQKIIGPEPTNFLIKNNASLSSVDKVNRNTALHCAVLAGNVDAADVLLEAGASVDAENINGHTPIDLARQVHSPLLVQMLDHVKQERIRSNSRCVRMLSKYRSFMQLVFCVGLLGCVGAIADLNTDSWLLKGALLAGLIGAVNLMSLTTISPFTRCWWRFLLDLESHGASATVQALFTLNTASLLYFYLRTCRTDPGVVRATEEEKKMNVLMLAEAGFLDPRIFCTSCMIKKPMRANHCFSCDACVAKQDHHSIWTNNCIGARNHRFFVLFVAAMVAMGAWVFYGCLTYWSKHCSLNYQEQGVWGVLTALVSCSPWVLIVFCMAFYHTAWTSVILLLQLHQIAFLGLTTAERINLMHHQKKHPKSSMRQNPYNMGIVRNLASFFQLRCCGLFKPPVTDWTQQGPFGRDLARFGPPDTV</sequence>
<dbReference type="SMART" id="SM00248">
    <property type="entry name" value="ANK"/>
    <property type="match status" value="5"/>
</dbReference>
<dbReference type="PROSITE" id="PS50216">
    <property type="entry name" value="DHHC"/>
    <property type="match status" value="1"/>
</dbReference>
<evidence type="ECO:0000256" key="9">
    <source>
        <dbReference type="ARBA" id="ARBA00023136"/>
    </source>
</evidence>
<keyword evidence="9 12" id="KW-0472">Membrane</keyword>
<evidence type="ECO:0000256" key="12">
    <source>
        <dbReference type="RuleBase" id="RU079119"/>
    </source>
</evidence>
<evidence type="ECO:0000256" key="5">
    <source>
        <dbReference type="ARBA" id="ARBA00022737"/>
    </source>
</evidence>
<dbReference type="AlphaFoldDB" id="A0A8C5FNW9"/>
<feature type="repeat" description="ANK" evidence="11">
    <location>
        <begin position="128"/>
        <end position="160"/>
    </location>
</feature>
<feature type="repeat" description="ANK" evidence="11">
    <location>
        <begin position="229"/>
        <end position="261"/>
    </location>
</feature>
<dbReference type="GO" id="GO:0030659">
    <property type="term" value="C:cytoplasmic vesicle membrane"/>
    <property type="evidence" value="ECO:0007669"/>
    <property type="project" value="UniProtKB-SubCell"/>
</dbReference>
<evidence type="ECO:0000256" key="7">
    <source>
        <dbReference type="ARBA" id="ARBA00023034"/>
    </source>
</evidence>
<feature type="repeat" description="ANK" evidence="11">
    <location>
        <begin position="161"/>
        <end position="193"/>
    </location>
</feature>
<keyword evidence="8 11" id="KW-0040">ANK repeat</keyword>
<comment type="catalytic activity">
    <reaction evidence="12">
        <text>L-cysteinyl-[protein] + hexadecanoyl-CoA = S-hexadecanoyl-L-cysteinyl-[protein] + CoA</text>
        <dbReference type="Rhea" id="RHEA:36683"/>
        <dbReference type="Rhea" id="RHEA-COMP:10131"/>
        <dbReference type="Rhea" id="RHEA-COMP:11032"/>
        <dbReference type="ChEBI" id="CHEBI:29950"/>
        <dbReference type="ChEBI" id="CHEBI:57287"/>
        <dbReference type="ChEBI" id="CHEBI:57379"/>
        <dbReference type="ChEBI" id="CHEBI:74151"/>
        <dbReference type="EC" id="2.3.1.225"/>
    </reaction>
</comment>
<dbReference type="GO" id="GO:0019706">
    <property type="term" value="F:protein-cysteine S-palmitoyltransferase activity"/>
    <property type="evidence" value="ECO:0007669"/>
    <property type="project" value="UniProtKB-EC"/>
</dbReference>
<comment type="domain">
    <text evidence="12">The DHHC domain is required for palmitoyltransferase activity.</text>
</comment>
<dbReference type="PANTHER" id="PTHR24161">
    <property type="entry name" value="ANK_REP_REGION DOMAIN-CONTAINING PROTEIN-RELATED"/>
    <property type="match status" value="1"/>
</dbReference>
<feature type="transmembrane region" description="Helical" evidence="12">
    <location>
        <begin position="372"/>
        <end position="391"/>
    </location>
</feature>
<feature type="domain" description="Palmitoyltransferase DHHC" evidence="14">
    <location>
        <begin position="425"/>
        <end position="556"/>
    </location>
</feature>
<evidence type="ECO:0000256" key="6">
    <source>
        <dbReference type="ARBA" id="ARBA00022989"/>
    </source>
</evidence>
<protein>
    <recommendedName>
        <fullName evidence="12">Palmitoyltransferase</fullName>
        <ecNumber evidence="12">2.3.1.225</ecNumber>
    </recommendedName>
</protein>
<gene>
    <name evidence="15" type="primary">ZDHHC13</name>
    <name evidence="15" type="synonym">zdhhc13</name>
</gene>
<comment type="similarity">
    <text evidence="3">Belongs to the DHHC palmitoyltransferase family. AKR/ZDHHC17 subfamily.</text>
</comment>
<accession>A0A8C5FNW9</accession>
<keyword evidence="7" id="KW-0333">Golgi apparatus</keyword>
<comment type="subcellular location">
    <subcellularLocation>
        <location evidence="1">Cytoplasmic vesicle membrane</location>
        <topology evidence="1">Multi-pass membrane protein</topology>
    </subcellularLocation>
    <subcellularLocation>
        <location evidence="2">Golgi apparatus membrane</location>
        <topology evidence="2">Multi-pass membrane protein</topology>
    </subcellularLocation>
</comment>
<evidence type="ECO:0000256" key="3">
    <source>
        <dbReference type="ARBA" id="ARBA00010104"/>
    </source>
</evidence>
<keyword evidence="4 12" id="KW-0812">Transmembrane</keyword>
<dbReference type="InterPro" id="IPR001594">
    <property type="entry name" value="Palmitoyltrfase_DHHC"/>
</dbReference>